<protein>
    <submittedName>
        <fullName evidence="2">Uncharacterized protein</fullName>
    </submittedName>
</protein>
<organism evidence="2 3">
    <name type="scientific">Mycena belliarum</name>
    <dbReference type="NCBI Taxonomy" id="1033014"/>
    <lineage>
        <taxon>Eukaryota</taxon>
        <taxon>Fungi</taxon>
        <taxon>Dikarya</taxon>
        <taxon>Basidiomycota</taxon>
        <taxon>Agaricomycotina</taxon>
        <taxon>Agaricomycetes</taxon>
        <taxon>Agaricomycetidae</taxon>
        <taxon>Agaricales</taxon>
        <taxon>Marasmiineae</taxon>
        <taxon>Mycenaceae</taxon>
        <taxon>Mycena</taxon>
    </lineage>
</organism>
<name>A0AAD6TYM3_9AGAR</name>
<evidence type="ECO:0000313" key="3">
    <source>
        <dbReference type="Proteomes" id="UP001222325"/>
    </source>
</evidence>
<proteinExistence type="predicted"/>
<feature type="region of interest" description="Disordered" evidence="1">
    <location>
        <begin position="7"/>
        <end position="27"/>
    </location>
</feature>
<keyword evidence="3" id="KW-1185">Reference proteome</keyword>
<sequence>MVCPARIRSAPGAGASKRRTRKHDGLKPGKVSWIHGTKLKFFASHADAWRSADEDGQQQLANFYSEIANLYILKYGYNMANNEDLAEDIEDPVDPNTRIPGSEDLTREEAETRSAYTKNLRKRIAAWYRRNYRGIEENDKNLFAELLNGVLDLHGPPLPAKSQVTHFYSRKYYEERIKTRYEAAYKIKLER</sequence>
<dbReference type="Proteomes" id="UP001222325">
    <property type="component" value="Unassembled WGS sequence"/>
</dbReference>
<comment type="caution">
    <text evidence="2">The sequence shown here is derived from an EMBL/GenBank/DDBJ whole genome shotgun (WGS) entry which is preliminary data.</text>
</comment>
<evidence type="ECO:0000256" key="1">
    <source>
        <dbReference type="SAM" id="MobiDB-lite"/>
    </source>
</evidence>
<feature type="region of interest" description="Disordered" evidence="1">
    <location>
        <begin position="93"/>
        <end position="112"/>
    </location>
</feature>
<evidence type="ECO:0000313" key="2">
    <source>
        <dbReference type="EMBL" id="KAJ7082102.1"/>
    </source>
</evidence>
<accession>A0AAD6TYM3</accession>
<gene>
    <name evidence="2" type="ORF">B0H15DRAFT_803461</name>
</gene>
<reference evidence="2" key="1">
    <citation type="submission" date="2023-03" db="EMBL/GenBank/DDBJ databases">
        <title>Massive genome expansion in bonnet fungi (Mycena s.s.) driven by repeated elements and novel gene families across ecological guilds.</title>
        <authorList>
            <consortium name="Lawrence Berkeley National Laboratory"/>
            <person name="Harder C.B."/>
            <person name="Miyauchi S."/>
            <person name="Viragh M."/>
            <person name="Kuo A."/>
            <person name="Thoen E."/>
            <person name="Andreopoulos B."/>
            <person name="Lu D."/>
            <person name="Skrede I."/>
            <person name="Drula E."/>
            <person name="Henrissat B."/>
            <person name="Morin E."/>
            <person name="Kohler A."/>
            <person name="Barry K."/>
            <person name="LaButti K."/>
            <person name="Morin E."/>
            <person name="Salamov A."/>
            <person name="Lipzen A."/>
            <person name="Mereny Z."/>
            <person name="Hegedus B."/>
            <person name="Baldrian P."/>
            <person name="Stursova M."/>
            <person name="Weitz H."/>
            <person name="Taylor A."/>
            <person name="Grigoriev I.V."/>
            <person name="Nagy L.G."/>
            <person name="Martin F."/>
            <person name="Kauserud H."/>
        </authorList>
    </citation>
    <scope>NUCLEOTIDE SEQUENCE</scope>
    <source>
        <strain evidence="2">CBHHK173m</strain>
    </source>
</reference>
<dbReference type="EMBL" id="JARJCN010000047">
    <property type="protein sequence ID" value="KAJ7082102.1"/>
    <property type="molecule type" value="Genomic_DNA"/>
</dbReference>
<dbReference type="AlphaFoldDB" id="A0AAD6TYM3"/>